<name>A0A8D0H0P1_SPHPU</name>
<reference evidence="5" key="1">
    <citation type="submission" date="2025-08" db="UniProtKB">
        <authorList>
            <consortium name="Ensembl"/>
        </authorList>
    </citation>
    <scope>IDENTIFICATION</scope>
</reference>
<evidence type="ECO:0000313" key="6">
    <source>
        <dbReference type="Proteomes" id="UP000694392"/>
    </source>
</evidence>
<keyword evidence="3" id="KW-1280">Immunoglobulin</keyword>
<dbReference type="InterPro" id="IPR013783">
    <property type="entry name" value="Ig-like_fold"/>
</dbReference>
<keyword evidence="2" id="KW-1064">Adaptive immunity</keyword>
<dbReference type="SMART" id="SM00409">
    <property type="entry name" value="IG"/>
    <property type="match status" value="1"/>
</dbReference>
<keyword evidence="1" id="KW-0391">Immunity</keyword>
<dbReference type="GO" id="GO:0002250">
    <property type="term" value="P:adaptive immune response"/>
    <property type="evidence" value="ECO:0007669"/>
    <property type="project" value="UniProtKB-KW"/>
</dbReference>
<dbReference type="FunFam" id="2.60.40.10:FF:001594">
    <property type="entry name" value="Immunoglobulin heavy variable 9-4"/>
    <property type="match status" value="1"/>
</dbReference>
<sequence length="124" mass="13992">MVFSLGVRSEIVLTQSGPEIKKPGESTKLKCTVSGFDLSGYGMNWVQQAPGKGLEWLVYYYTSSSNNYSPTIQGRFTASKDSSNLYLQMNSLKTEDTAVYYCAREYWGGNTECSVWEQAWAVHW</sequence>
<accession>A0A8D0H0P1</accession>
<dbReference type="InterPro" id="IPR036179">
    <property type="entry name" value="Ig-like_dom_sf"/>
</dbReference>
<dbReference type="Gene3D" id="2.60.40.10">
    <property type="entry name" value="Immunoglobulins"/>
    <property type="match status" value="1"/>
</dbReference>
<dbReference type="InterPro" id="IPR007110">
    <property type="entry name" value="Ig-like_dom"/>
</dbReference>
<dbReference type="InterPro" id="IPR003599">
    <property type="entry name" value="Ig_sub"/>
</dbReference>
<dbReference type="GO" id="GO:0005576">
    <property type="term" value="C:extracellular region"/>
    <property type="evidence" value="ECO:0007669"/>
    <property type="project" value="UniProtKB-ARBA"/>
</dbReference>
<dbReference type="InterPro" id="IPR050199">
    <property type="entry name" value="IgHV"/>
</dbReference>
<protein>
    <recommendedName>
        <fullName evidence="4">Ig-like domain-containing protein</fullName>
    </recommendedName>
</protein>
<evidence type="ECO:0000256" key="2">
    <source>
        <dbReference type="ARBA" id="ARBA00023130"/>
    </source>
</evidence>
<dbReference type="PROSITE" id="PS50835">
    <property type="entry name" value="IG_LIKE"/>
    <property type="match status" value="1"/>
</dbReference>
<dbReference type="AlphaFoldDB" id="A0A8D0H0P1"/>
<reference evidence="5" key="2">
    <citation type="submission" date="2025-09" db="UniProtKB">
        <authorList>
            <consortium name="Ensembl"/>
        </authorList>
    </citation>
    <scope>IDENTIFICATION</scope>
</reference>
<evidence type="ECO:0000313" key="5">
    <source>
        <dbReference type="Ensembl" id="ENSSPUP00000012808.1"/>
    </source>
</evidence>
<keyword evidence="6" id="KW-1185">Reference proteome</keyword>
<dbReference type="InterPro" id="IPR013106">
    <property type="entry name" value="Ig_V-set"/>
</dbReference>
<dbReference type="Proteomes" id="UP000694392">
    <property type="component" value="Unplaced"/>
</dbReference>
<dbReference type="GO" id="GO:0019814">
    <property type="term" value="C:immunoglobulin complex"/>
    <property type="evidence" value="ECO:0007669"/>
    <property type="project" value="UniProtKB-KW"/>
</dbReference>
<dbReference type="OMA" id="CAREYWG"/>
<dbReference type="PANTHER" id="PTHR23266">
    <property type="entry name" value="IMMUNOGLOBULIN HEAVY CHAIN"/>
    <property type="match status" value="1"/>
</dbReference>
<organism evidence="5 6">
    <name type="scientific">Sphenodon punctatus</name>
    <name type="common">Tuatara</name>
    <name type="synonym">Hatteria punctata</name>
    <dbReference type="NCBI Taxonomy" id="8508"/>
    <lineage>
        <taxon>Eukaryota</taxon>
        <taxon>Metazoa</taxon>
        <taxon>Chordata</taxon>
        <taxon>Craniata</taxon>
        <taxon>Vertebrata</taxon>
        <taxon>Euteleostomi</taxon>
        <taxon>Lepidosauria</taxon>
        <taxon>Sphenodontia</taxon>
        <taxon>Sphenodontidae</taxon>
        <taxon>Sphenodon</taxon>
    </lineage>
</organism>
<evidence type="ECO:0000259" key="4">
    <source>
        <dbReference type="PROSITE" id="PS50835"/>
    </source>
</evidence>
<dbReference type="GeneTree" id="ENSGT00940000163847"/>
<proteinExistence type="predicted"/>
<dbReference type="SMART" id="SM00406">
    <property type="entry name" value="IGv"/>
    <property type="match status" value="1"/>
</dbReference>
<evidence type="ECO:0000256" key="1">
    <source>
        <dbReference type="ARBA" id="ARBA00022859"/>
    </source>
</evidence>
<dbReference type="SUPFAM" id="SSF48726">
    <property type="entry name" value="Immunoglobulin"/>
    <property type="match status" value="1"/>
</dbReference>
<dbReference type="Ensembl" id="ENSSPUT00000013663.1">
    <property type="protein sequence ID" value="ENSSPUP00000012808.1"/>
    <property type="gene ID" value="ENSSPUG00000009846.1"/>
</dbReference>
<dbReference type="Pfam" id="PF07686">
    <property type="entry name" value="V-set"/>
    <property type="match status" value="1"/>
</dbReference>
<evidence type="ECO:0000256" key="3">
    <source>
        <dbReference type="ARBA" id="ARBA00043265"/>
    </source>
</evidence>
<feature type="domain" description="Ig-like" evidence="4">
    <location>
        <begin position="9"/>
        <end position="102"/>
    </location>
</feature>